<evidence type="ECO:0000256" key="2">
    <source>
        <dbReference type="SAM" id="SignalP"/>
    </source>
</evidence>
<evidence type="ECO:0000259" key="3">
    <source>
        <dbReference type="Pfam" id="PF00024"/>
    </source>
</evidence>
<dbReference type="VEuPathDB" id="FungiDB:BDV34DRAFT_211858"/>
<feature type="domain" description="Apple" evidence="3">
    <location>
        <begin position="53"/>
        <end position="101"/>
    </location>
</feature>
<feature type="chain" id="PRO_5025042809" description="Apple domain-containing protein" evidence="2">
    <location>
        <begin position="18"/>
        <end position="324"/>
    </location>
</feature>
<dbReference type="Proteomes" id="UP000326532">
    <property type="component" value="Unassembled WGS sequence"/>
</dbReference>
<dbReference type="AlphaFoldDB" id="A0A5N6DP95"/>
<evidence type="ECO:0000256" key="1">
    <source>
        <dbReference type="SAM" id="MobiDB-lite"/>
    </source>
</evidence>
<feature type="region of interest" description="Disordered" evidence="1">
    <location>
        <begin position="114"/>
        <end position="216"/>
    </location>
</feature>
<organism evidence="4 5">
    <name type="scientific">Aspergillus parasiticus</name>
    <dbReference type="NCBI Taxonomy" id="5067"/>
    <lineage>
        <taxon>Eukaryota</taxon>
        <taxon>Fungi</taxon>
        <taxon>Dikarya</taxon>
        <taxon>Ascomycota</taxon>
        <taxon>Pezizomycotina</taxon>
        <taxon>Eurotiomycetes</taxon>
        <taxon>Eurotiomycetidae</taxon>
        <taxon>Eurotiales</taxon>
        <taxon>Aspergillaceae</taxon>
        <taxon>Aspergillus</taxon>
        <taxon>Aspergillus subgen. Circumdati</taxon>
    </lineage>
</organism>
<evidence type="ECO:0000313" key="4">
    <source>
        <dbReference type="EMBL" id="KAB8206976.1"/>
    </source>
</evidence>
<protein>
    <recommendedName>
        <fullName evidence="3">Apple domain-containing protein</fullName>
    </recommendedName>
</protein>
<dbReference type="EMBL" id="ML734959">
    <property type="protein sequence ID" value="KAB8206976.1"/>
    <property type="molecule type" value="Genomic_DNA"/>
</dbReference>
<reference evidence="4 5" key="1">
    <citation type="submission" date="2019-04" db="EMBL/GenBank/DDBJ databases">
        <title>Fungal friends and foes A comparative genomics study of 23 Aspergillus species from section Flavi.</title>
        <authorList>
            <consortium name="DOE Joint Genome Institute"/>
            <person name="Kjaerbolling I."/>
            <person name="Vesth T.C."/>
            <person name="Frisvad J.C."/>
            <person name="Nybo J.L."/>
            <person name="Theobald S."/>
            <person name="Kildgaard S."/>
            <person name="Petersen T.I."/>
            <person name="Kuo A."/>
            <person name="Sato A."/>
            <person name="Lyhne E.K."/>
            <person name="Kogle M.E."/>
            <person name="Wiebenga A."/>
            <person name="Kun R.S."/>
            <person name="Lubbers R.J."/>
            <person name="Makela M.R."/>
            <person name="Barry K."/>
            <person name="Chovatia M."/>
            <person name="Clum A."/>
            <person name="Daum C."/>
            <person name="Haridas S."/>
            <person name="He G."/>
            <person name="LaButti K."/>
            <person name="Lipzen A."/>
            <person name="Mondo S."/>
            <person name="Pangilinan J."/>
            <person name="Riley R."/>
            <person name="Salamov A."/>
            <person name="Simmons B.A."/>
            <person name="Magnuson J.K."/>
            <person name="Henrissat B."/>
            <person name="Mortensen U.H."/>
            <person name="Larsen T.O."/>
            <person name="De vries R.P."/>
            <person name="Grigoriev I.V."/>
            <person name="Machida M."/>
            <person name="Baker S.E."/>
            <person name="Andersen M.R."/>
        </authorList>
    </citation>
    <scope>NUCLEOTIDE SEQUENCE [LARGE SCALE GENOMIC DNA]</scope>
    <source>
        <strain evidence="4 5">CBS 117618</strain>
    </source>
</reference>
<sequence length="324" mass="35474">MKLQSFLVFAIATGAFAQASLEHDYKRICYALDGQEEDILPGYRVKYTCDFYGQHNGSPVEGVESAKACAKLCQTASASCTGSSWSMKERKCLLSGSNSEGKRMFTVYMEKVGEAGDPFGEDEGEDPFGADESQDDDPFGADEPEEDDPFGADESQDDDPFGADEPEEDDPFGLDEPEDDDPFGVDEPEEDDPFGGDEPEEEDPFGADEPEDEDTACGCDNCEVDVACGYPDEASPALKGKAYKIFCQKLDDVGGKNIRPPFKVNSVKECIEACSIVPKSQCKRAIWTNSRDAKGQRSCWLREWNGVKKVPTKVGSWSSAHVQE</sequence>
<proteinExistence type="predicted"/>
<feature type="compositionally biased region" description="Acidic residues" evidence="1">
    <location>
        <begin position="119"/>
        <end position="215"/>
    </location>
</feature>
<accession>A0A5N6DP95</accession>
<dbReference type="InterPro" id="IPR003609">
    <property type="entry name" value="Pan_app"/>
</dbReference>
<evidence type="ECO:0000313" key="5">
    <source>
        <dbReference type="Proteomes" id="UP000326532"/>
    </source>
</evidence>
<keyword evidence="5" id="KW-1185">Reference proteome</keyword>
<gene>
    <name evidence="4" type="ORF">BDV34DRAFT_211858</name>
</gene>
<keyword evidence="2" id="KW-0732">Signal</keyword>
<dbReference type="Pfam" id="PF00024">
    <property type="entry name" value="PAN_1"/>
    <property type="match status" value="1"/>
</dbReference>
<name>A0A5N6DP95_ASPPA</name>
<dbReference type="OMA" id="REWNGVK"/>
<feature type="signal peptide" evidence="2">
    <location>
        <begin position="1"/>
        <end position="17"/>
    </location>
</feature>